<keyword evidence="4" id="KW-1015">Disulfide bond</keyword>
<dbReference type="Proteomes" id="UP000663870">
    <property type="component" value="Unassembled WGS sequence"/>
</dbReference>
<sequence length="285" mass="32126">MMRIVSNVLFLTIVLGTYVSAVRIGSFNLHQYGSKKAANATLTNVVAKIINDFDLAIIQEITDASLRAPHVLHDALNKVSATSGVELVNAYLYEDVPDNFERPPFIGTFKVKKPGKSGVKFFTIMNVHLRPDAAYAELLSMRVAIEDFITKHPQYFDETSTSFNDALEQNVVDATVDNKPSLKTNHPILIVGDFNADCSYISLRRQLMLRTISYVDFTWVINNQVKTNTRQTCTYDRVFINGDKFVNAIVPNSNTTVHFQEQLGMTLDEALDISDHIPIKFDIEW</sequence>
<organism evidence="6 8">
    <name type="scientific">Rotaria sordida</name>
    <dbReference type="NCBI Taxonomy" id="392033"/>
    <lineage>
        <taxon>Eukaryota</taxon>
        <taxon>Metazoa</taxon>
        <taxon>Spiralia</taxon>
        <taxon>Gnathifera</taxon>
        <taxon>Rotifera</taxon>
        <taxon>Eurotatoria</taxon>
        <taxon>Bdelloidea</taxon>
        <taxon>Philodinida</taxon>
        <taxon>Philodinidae</taxon>
        <taxon>Rotaria</taxon>
    </lineage>
</organism>
<dbReference type="PROSITE" id="PS00918">
    <property type="entry name" value="DNASE_I_2"/>
    <property type="match status" value="1"/>
</dbReference>
<evidence type="ECO:0000256" key="3">
    <source>
        <dbReference type="ARBA" id="ARBA00022801"/>
    </source>
</evidence>
<dbReference type="InterPro" id="IPR005135">
    <property type="entry name" value="Endo/exonuclease/phosphatase"/>
</dbReference>
<keyword evidence="2" id="KW-0540">Nuclease</keyword>
<keyword evidence="3" id="KW-0378">Hydrolase</keyword>
<dbReference type="SMART" id="SM00476">
    <property type="entry name" value="DNaseIc"/>
    <property type="match status" value="1"/>
</dbReference>
<evidence type="ECO:0000313" key="9">
    <source>
        <dbReference type="Proteomes" id="UP000663870"/>
    </source>
</evidence>
<dbReference type="GO" id="GO:0005634">
    <property type="term" value="C:nucleus"/>
    <property type="evidence" value="ECO:0007669"/>
    <property type="project" value="TreeGrafter"/>
</dbReference>
<dbReference type="EMBL" id="CAJNOH010000304">
    <property type="protein sequence ID" value="CAF0992568.1"/>
    <property type="molecule type" value="Genomic_DNA"/>
</dbReference>
<evidence type="ECO:0000259" key="5">
    <source>
        <dbReference type="Pfam" id="PF03372"/>
    </source>
</evidence>
<dbReference type="Gene3D" id="3.60.10.10">
    <property type="entry name" value="Endonuclease/exonuclease/phosphatase"/>
    <property type="match status" value="1"/>
</dbReference>
<dbReference type="InterPro" id="IPR033125">
    <property type="entry name" value="DNASE_I_2"/>
</dbReference>
<feature type="domain" description="Endonuclease/exonuclease/phosphatase" evidence="5">
    <location>
        <begin position="26"/>
        <end position="276"/>
    </location>
</feature>
<dbReference type="GO" id="GO:0003677">
    <property type="term" value="F:DNA binding"/>
    <property type="evidence" value="ECO:0007669"/>
    <property type="project" value="TreeGrafter"/>
</dbReference>
<proteinExistence type="inferred from homology"/>
<keyword evidence="9" id="KW-1185">Reference proteome</keyword>
<dbReference type="Pfam" id="PF03372">
    <property type="entry name" value="Exo_endo_phos"/>
    <property type="match status" value="1"/>
</dbReference>
<evidence type="ECO:0000256" key="2">
    <source>
        <dbReference type="ARBA" id="ARBA00022722"/>
    </source>
</evidence>
<gene>
    <name evidence="7" type="ORF">JXQ802_LOCUS22309</name>
    <name evidence="6" type="ORF">PYM288_LOCUS14194</name>
</gene>
<evidence type="ECO:0000256" key="1">
    <source>
        <dbReference type="ARBA" id="ARBA00007359"/>
    </source>
</evidence>
<dbReference type="PRINTS" id="PR00130">
    <property type="entry name" value="DNASEI"/>
</dbReference>
<dbReference type="InterPro" id="IPR016202">
    <property type="entry name" value="DNase_I"/>
</dbReference>
<accession>A0A814G445</accession>
<comment type="caution">
    <text evidence="6">The sequence shown here is derived from an EMBL/GenBank/DDBJ whole genome shotgun (WGS) entry which is preliminary data.</text>
</comment>
<dbReference type="AlphaFoldDB" id="A0A814G445"/>
<dbReference type="Proteomes" id="UP000663854">
    <property type="component" value="Unassembled WGS sequence"/>
</dbReference>
<evidence type="ECO:0000256" key="4">
    <source>
        <dbReference type="ARBA" id="ARBA00023157"/>
    </source>
</evidence>
<dbReference type="GO" id="GO:0004530">
    <property type="term" value="F:deoxyribonuclease I activity"/>
    <property type="evidence" value="ECO:0007669"/>
    <property type="project" value="TreeGrafter"/>
</dbReference>
<dbReference type="SUPFAM" id="SSF56219">
    <property type="entry name" value="DNase I-like"/>
    <property type="match status" value="1"/>
</dbReference>
<dbReference type="PANTHER" id="PTHR11371:SF26">
    <property type="entry name" value="DEOXYRIBONUCLEASE"/>
    <property type="match status" value="1"/>
</dbReference>
<dbReference type="GO" id="GO:0006308">
    <property type="term" value="P:DNA catabolic process"/>
    <property type="evidence" value="ECO:0007669"/>
    <property type="project" value="InterPro"/>
</dbReference>
<name>A0A814G445_9BILA</name>
<evidence type="ECO:0000313" key="6">
    <source>
        <dbReference type="EMBL" id="CAF0992568.1"/>
    </source>
</evidence>
<evidence type="ECO:0000313" key="7">
    <source>
        <dbReference type="EMBL" id="CAF1161983.1"/>
    </source>
</evidence>
<dbReference type="InterPro" id="IPR036691">
    <property type="entry name" value="Endo/exonu/phosph_ase_sf"/>
</dbReference>
<protein>
    <recommendedName>
        <fullName evidence="5">Endonuclease/exonuclease/phosphatase domain-containing protein</fullName>
    </recommendedName>
</protein>
<reference evidence="6" key="1">
    <citation type="submission" date="2021-02" db="EMBL/GenBank/DDBJ databases">
        <authorList>
            <person name="Nowell W R."/>
        </authorList>
    </citation>
    <scope>NUCLEOTIDE SEQUENCE</scope>
</reference>
<comment type="similarity">
    <text evidence="1">Belongs to the DNase I family.</text>
</comment>
<evidence type="ECO:0000313" key="8">
    <source>
        <dbReference type="Proteomes" id="UP000663854"/>
    </source>
</evidence>
<dbReference type="EMBL" id="CAJNOL010000674">
    <property type="protein sequence ID" value="CAF1161983.1"/>
    <property type="molecule type" value="Genomic_DNA"/>
</dbReference>
<dbReference type="PANTHER" id="PTHR11371">
    <property type="entry name" value="DEOXYRIBONUCLEASE"/>
    <property type="match status" value="1"/>
</dbReference>